<evidence type="ECO:0000256" key="2">
    <source>
        <dbReference type="SAM" id="MobiDB-lite"/>
    </source>
</evidence>
<feature type="region of interest" description="Disordered" evidence="2">
    <location>
        <begin position="344"/>
        <end position="366"/>
    </location>
</feature>
<dbReference type="InterPro" id="IPR013087">
    <property type="entry name" value="Znf_C2H2_type"/>
</dbReference>
<evidence type="ECO:0000313" key="4">
    <source>
        <dbReference type="EMBL" id="KAF4637439.1"/>
    </source>
</evidence>
<feature type="domain" description="C2H2-type" evidence="3">
    <location>
        <begin position="316"/>
        <end position="346"/>
    </location>
</feature>
<evidence type="ECO:0000313" key="5">
    <source>
        <dbReference type="Proteomes" id="UP000566819"/>
    </source>
</evidence>
<gene>
    <name evidence="4" type="ORF">G7Y89_g630</name>
</gene>
<reference evidence="4 5" key="1">
    <citation type="submission" date="2020-03" db="EMBL/GenBank/DDBJ databases">
        <title>Draft Genome Sequence of Cudoniella acicularis.</title>
        <authorList>
            <person name="Buettner E."/>
            <person name="Kellner H."/>
        </authorList>
    </citation>
    <scope>NUCLEOTIDE SEQUENCE [LARGE SCALE GENOMIC DNA]</scope>
    <source>
        <strain evidence="4 5">DSM 108380</strain>
    </source>
</reference>
<keyword evidence="1" id="KW-0863">Zinc-finger</keyword>
<protein>
    <recommendedName>
        <fullName evidence="3">C2H2-type domain-containing protein</fullName>
    </recommendedName>
</protein>
<organism evidence="4 5">
    <name type="scientific">Cudoniella acicularis</name>
    <dbReference type="NCBI Taxonomy" id="354080"/>
    <lineage>
        <taxon>Eukaryota</taxon>
        <taxon>Fungi</taxon>
        <taxon>Dikarya</taxon>
        <taxon>Ascomycota</taxon>
        <taxon>Pezizomycotina</taxon>
        <taxon>Leotiomycetes</taxon>
        <taxon>Helotiales</taxon>
        <taxon>Tricladiaceae</taxon>
        <taxon>Cudoniella</taxon>
    </lineage>
</organism>
<keyword evidence="1" id="KW-0479">Metal-binding</keyword>
<dbReference type="SMART" id="SM00355">
    <property type="entry name" value="ZnF_C2H2"/>
    <property type="match status" value="3"/>
</dbReference>
<dbReference type="PROSITE" id="PS50157">
    <property type="entry name" value="ZINC_FINGER_C2H2_2"/>
    <property type="match status" value="1"/>
</dbReference>
<keyword evidence="5" id="KW-1185">Reference proteome</keyword>
<accession>A0A8H4WB05</accession>
<evidence type="ECO:0000259" key="3">
    <source>
        <dbReference type="PROSITE" id="PS50157"/>
    </source>
</evidence>
<comment type="caution">
    <text evidence="4">The sequence shown here is derived from an EMBL/GenBank/DDBJ whole genome shotgun (WGS) entry which is preliminary data.</text>
</comment>
<dbReference type="PROSITE" id="PS00028">
    <property type="entry name" value="ZINC_FINGER_C2H2_1"/>
    <property type="match status" value="1"/>
</dbReference>
<feature type="region of interest" description="Disordered" evidence="2">
    <location>
        <begin position="1"/>
        <end position="24"/>
    </location>
</feature>
<dbReference type="EMBL" id="JAAMPI010000023">
    <property type="protein sequence ID" value="KAF4637439.1"/>
    <property type="molecule type" value="Genomic_DNA"/>
</dbReference>
<dbReference type="GO" id="GO:0008270">
    <property type="term" value="F:zinc ion binding"/>
    <property type="evidence" value="ECO:0007669"/>
    <property type="project" value="UniProtKB-KW"/>
</dbReference>
<sequence length="417" mass="46462">MSSSTYRPVQIQGHYDNPDTSGRLYINPTLYDPHTSSYEPFYVRQSGPDGFGDPRSMPLAVSLAASSSTFRPEMRNAGQNSFADMGPCPRTLQDHSLPRNRSQRQTQIPPVQRCFSQTGSQSTCCSSCPDGEVCARPDCSVLHEPINNEADIIPAMSYQEPMQAQQSTHYDSTALPGQSSLELSNIGARFPNSYTDSAMTPPTTFENNFMDNYPGNCPWTQCGEQLHNWEEYSEHLNRQHIEPQLVIPCPVPGDECEGNIGEGVVQHLQSDHPWIFQNEGDGFACPSQMCFPNQIFHNVSMLGAHVDQVHVAAAPLHCNYQDCHSSFQERNDFLEHLNVQHAVPAPSSREDDITLPEKQPNLPTPESMQSLVITGEETSADVPLCRWITGPDRTIVDKFSTTPNNYKSIFQRNTSGH</sequence>
<proteinExistence type="predicted"/>
<keyword evidence="1" id="KW-0862">Zinc</keyword>
<dbReference type="AlphaFoldDB" id="A0A8H4WB05"/>
<name>A0A8H4WB05_9HELO</name>
<evidence type="ECO:0000256" key="1">
    <source>
        <dbReference type="PROSITE-ProRule" id="PRU00042"/>
    </source>
</evidence>
<dbReference type="Proteomes" id="UP000566819">
    <property type="component" value="Unassembled WGS sequence"/>
</dbReference>